<sequence length="240" mass="26068">MKIDRAVTAPALSVRDLKAWYGESQALHGIDLDIPKGETVALLGRNGAGKTTTLRAILGLVGRRSGEVRVNGADITRTPLHHIARTGLGFVPEDRGIFAGLSVAENLALPPVVREGGWTLEEIHEVFPNLRERAGSPGTKLSGGEQQMLAIARVLRTGVDIILLDEPTEGLAPVIVQRIGDVIRALKARGMTVVLVEQNFRFARRLADRFIVLEHGEIIGQFTAEELPGRRAWLTEMLGV</sequence>
<dbReference type="SUPFAM" id="SSF52540">
    <property type="entry name" value="P-loop containing nucleoside triphosphate hydrolases"/>
    <property type="match status" value="1"/>
</dbReference>
<protein>
    <submittedName>
        <fullName evidence="7">ABC transporter ATP-binding protein</fullName>
    </submittedName>
</protein>
<dbReference type="Gene3D" id="3.40.50.300">
    <property type="entry name" value="P-loop containing nucleotide triphosphate hydrolases"/>
    <property type="match status" value="1"/>
</dbReference>
<dbReference type="PROSITE" id="PS50893">
    <property type="entry name" value="ABC_TRANSPORTER_2"/>
    <property type="match status" value="1"/>
</dbReference>
<dbReference type="InterPro" id="IPR027417">
    <property type="entry name" value="P-loop_NTPase"/>
</dbReference>
<dbReference type="GO" id="GO:0015807">
    <property type="term" value="P:L-amino acid transport"/>
    <property type="evidence" value="ECO:0007669"/>
    <property type="project" value="TreeGrafter"/>
</dbReference>
<dbReference type="Proteomes" id="UP000249185">
    <property type="component" value="Unassembled WGS sequence"/>
</dbReference>
<dbReference type="Pfam" id="PF00005">
    <property type="entry name" value="ABC_tran"/>
    <property type="match status" value="1"/>
</dbReference>
<evidence type="ECO:0000256" key="5">
    <source>
        <dbReference type="ARBA" id="ARBA00022970"/>
    </source>
</evidence>
<dbReference type="InterPro" id="IPR017871">
    <property type="entry name" value="ABC_transporter-like_CS"/>
</dbReference>
<dbReference type="PANTHER" id="PTHR43820:SF4">
    <property type="entry name" value="HIGH-AFFINITY BRANCHED-CHAIN AMINO ACID TRANSPORT ATP-BINDING PROTEIN LIVF"/>
    <property type="match status" value="1"/>
</dbReference>
<evidence type="ECO:0000256" key="2">
    <source>
        <dbReference type="ARBA" id="ARBA00022448"/>
    </source>
</evidence>
<dbReference type="CDD" id="cd03224">
    <property type="entry name" value="ABC_TM1139_LivF_branched"/>
    <property type="match status" value="1"/>
</dbReference>
<keyword evidence="2" id="KW-0813">Transport</keyword>
<evidence type="ECO:0000256" key="1">
    <source>
        <dbReference type="ARBA" id="ARBA00005417"/>
    </source>
</evidence>
<dbReference type="InterPro" id="IPR003439">
    <property type="entry name" value="ABC_transporter-like_ATP-bd"/>
</dbReference>
<dbReference type="EMBL" id="QFPW01000016">
    <property type="protein sequence ID" value="PZQ47596.1"/>
    <property type="molecule type" value="Genomic_DNA"/>
</dbReference>
<evidence type="ECO:0000259" key="6">
    <source>
        <dbReference type="PROSITE" id="PS50893"/>
    </source>
</evidence>
<dbReference type="InterPro" id="IPR003593">
    <property type="entry name" value="AAA+_ATPase"/>
</dbReference>
<accession>A0A2W5N2H6</accession>
<dbReference type="InterPro" id="IPR052156">
    <property type="entry name" value="BCAA_Transport_ATP-bd_LivF"/>
</dbReference>
<dbReference type="GO" id="GO:0005524">
    <property type="term" value="F:ATP binding"/>
    <property type="evidence" value="ECO:0007669"/>
    <property type="project" value="UniProtKB-KW"/>
</dbReference>
<reference evidence="7 8" key="1">
    <citation type="submission" date="2017-08" db="EMBL/GenBank/DDBJ databases">
        <title>Infants hospitalized years apart are colonized by the same room-sourced microbial strains.</title>
        <authorList>
            <person name="Brooks B."/>
            <person name="Olm M.R."/>
            <person name="Firek B.A."/>
            <person name="Baker R."/>
            <person name="Thomas B.C."/>
            <person name="Morowitz M.J."/>
            <person name="Banfield J.F."/>
        </authorList>
    </citation>
    <scope>NUCLEOTIDE SEQUENCE [LARGE SCALE GENOMIC DNA]</scope>
    <source>
        <strain evidence="7">S2_005_002_R2_34</strain>
    </source>
</reference>
<dbReference type="GO" id="GO:0016887">
    <property type="term" value="F:ATP hydrolysis activity"/>
    <property type="evidence" value="ECO:0007669"/>
    <property type="project" value="InterPro"/>
</dbReference>
<dbReference type="PROSITE" id="PS00211">
    <property type="entry name" value="ABC_TRANSPORTER_1"/>
    <property type="match status" value="1"/>
</dbReference>
<gene>
    <name evidence="7" type="ORF">DI556_17285</name>
</gene>
<keyword evidence="3" id="KW-0547">Nucleotide-binding</keyword>
<evidence type="ECO:0000256" key="4">
    <source>
        <dbReference type="ARBA" id="ARBA00022840"/>
    </source>
</evidence>
<keyword evidence="5" id="KW-0029">Amino-acid transport</keyword>
<name>A0A2W5N2H6_RHOSU</name>
<dbReference type="PANTHER" id="PTHR43820">
    <property type="entry name" value="HIGH-AFFINITY BRANCHED-CHAIN AMINO ACID TRANSPORT ATP-BINDING PROTEIN LIVF"/>
    <property type="match status" value="1"/>
</dbReference>
<proteinExistence type="inferred from homology"/>
<evidence type="ECO:0000256" key="3">
    <source>
        <dbReference type="ARBA" id="ARBA00022741"/>
    </source>
</evidence>
<comment type="caution">
    <text evidence="7">The sequence shown here is derived from an EMBL/GenBank/DDBJ whole genome shotgun (WGS) entry which is preliminary data.</text>
</comment>
<dbReference type="AlphaFoldDB" id="A0A2W5N2H6"/>
<dbReference type="GO" id="GO:0015658">
    <property type="term" value="F:branched-chain amino acid transmembrane transporter activity"/>
    <property type="evidence" value="ECO:0007669"/>
    <property type="project" value="TreeGrafter"/>
</dbReference>
<evidence type="ECO:0000313" key="7">
    <source>
        <dbReference type="EMBL" id="PZQ47596.1"/>
    </source>
</evidence>
<evidence type="ECO:0000313" key="8">
    <source>
        <dbReference type="Proteomes" id="UP000249185"/>
    </source>
</evidence>
<dbReference type="SMART" id="SM00382">
    <property type="entry name" value="AAA"/>
    <property type="match status" value="1"/>
</dbReference>
<keyword evidence="4 7" id="KW-0067">ATP-binding</keyword>
<comment type="similarity">
    <text evidence="1">Belongs to the ABC transporter superfamily.</text>
</comment>
<organism evidence="7 8">
    <name type="scientific">Rhodovulum sulfidophilum</name>
    <name type="common">Rhodobacter sulfidophilus</name>
    <dbReference type="NCBI Taxonomy" id="35806"/>
    <lineage>
        <taxon>Bacteria</taxon>
        <taxon>Pseudomonadati</taxon>
        <taxon>Pseudomonadota</taxon>
        <taxon>Alphaproteobacteria</taxon>
        <taxon>Rhodobacterales</taxon>
        <taxon>Paracoccaceae</taxon>
        <taxon>Rhodovulum</taxon>
    </lineage>
</organism>
<feature type="domain" description="ABC transporter" evidence="6">
    <location>
        <begin position="12"/>
        <end position="240"/>
    </location>
</feature>